<accession>A0A7L3YQT9</accession>
<evidence type="ECO:0000256" key="2">
    <source>
        <dbReference type="ARBA" id="ARBA00022737"/>
    </source>
</evidence>
<dbReference type="Pfam" id="PF00013">
    <property type="entry name" value="KH_1"/>
    <property type="match status" value="1"/>
</dbReference>
<feature type="compositionally biased region" description="Polar residues" evidence="4">
    <location>
        <begin position="427"/>
        <end position="436"/>
    </location>
</feature>
<dbReference type="GO" id="GO:0005737">
    <property type="term" value="C:cytoplasm"/>
    <property type="evidence" value="ECO:0007669"/>
    <property type="project" value="TreeGrafter"/>
</dbReference>
<dbReference type="FunFam" id="1.10.150.50:FF:000025">
    <property type="entry name" value="Ankyrin repeat and sterile alpha motif domain-containing 6"/>
    <property type="match status" value="1"/>
</dbReference>
<dbReference type="InterPro" id="IPR013761">
    <property type="entry name" value="SAM/pointed_sf"/>
</dbReference>
<dbReference type="Gene3D" id="1.10.150.50">
    <property type="entry name" value="Transcription Factor, Ets-1"/>
    <property type="match status" value="1"/>
</dbReference>
<dbReference type="EMBL" id="VZZT01000593">
    <property type="protein sequence ID" value="NXW03825.1"/>
    <property type="molecule type" value="Genomic_DNA"/>
</dbReference>
<feature type="region of interest" description="Disordered" evidence="4">
    <location>
        <begin position="573"/>
        <end position="638"/>
    </location>
</feature>
<comment type="caution">
    <text evidence="6">The sequence shown here is derived from an EMBL/GenBank/DDBJ whole genome shotgun (WGS) entry which is preliminary data.</text>
</comment>
<dbReference type="Gene3D" id="3.30.1370.10">
    <property type="entry name" value="K Homology domain, type 1"/>
    <property type="match status" value="1"/>
</dbReference>
<dbReference type="PANTHER" id="PTHR10627:SF78">
    <property type="entry name" value="PROTEIN BICAUDAL C HOMOLOG 1"/>
    <property type="match status" value="1"/>
</dbReference>
<evidence type="ECO:0000313" key="6">
    <source>
        <dbReference type="EMBL" id="NXW03825.1"/>
    </source>
</evidence>
<dbReference type="InterPro" id="IPR036612">
    <property type="entry name" value="KH_dom_type_1_sf"/>
</dbReference>
<name>A0A7L3YQT9_FREGA</name>
<dbReference type="InterPro" id="IPR004088">
    <property type="entry name" value="KH_dom_type_1"/>
</dbReference>
<dbReference type="CDD" id="cd22422">
    <property type="entry name" value="KH-I_BICC1_rpt3"/>
    <property type="match status" value="1"/>
</dbReference>
<keyword evidence="7" id="KW-1185">Reference proteome</keyword>
<dbReference type="PROSITE" id="PS50105">
    <property type="entry name" value="SAM_DOMAIN"/>
    <property type="match status" value="1"/>
</dbReference>
<dbReference type="SUPFAM" id="SSF54791">
    <property type="entry name" value="Eukaryotic type KH-domain (KH-domain type I)"/>
    <property type="match status" value="1"/>
</dbReference>
<protein>
    <submittedName>
        <fullName evidence="6">BICC1 protein</fullName>
    </submittedName>
</protein>
<dbReference type="Pfam" id="PF22985">
    <property type="entry name" value="KH_BICC1"/>
    <property type="match status" value="2"/>
</dbReference>
<evidence type="ECO:0000259" key="5">
    <source>
        <dbReference type="PROSITE" id="PS50105"/>
    </source>
</evidence>
<proteinExistence type="inferred from homology"/>
<sequence length="767" mass="82573">ELLPLVLMFELPIAGILQPIPDPNSPTIQHISQTYNISVSFKQRSRMYGATVIVRGSQNNTSAVKEGTAMLLEHLAGSLASAIPVSTQLDIAAQHHLFMMGRNGSNIKHIMQRTGAQIHFPDPSNPQKKSTVYLQGTIESVCLARQYLMVNLFKLFVCCRSMSYSCVIHCFSLFVVFFCFLSLQSVIVKSVERNALNMYEARKCLLGLESSGVTIASNPSTVSCPVGLSCPGLDILSSAGLGLTGLGLLGPTALSVNTSTAPNSLLNALNSSVSPLQSPSSGTPSPTLWATSLANTNATGFSAIPHLMIPSTAQATLTSILLSGVPSYSQNTPSPPPGLTPVEVHVNGMQSESKKGSPSLNGHVKTSNIKYAALSATSLGENVLSTNHSDPVRQTSTHGASEQVAAKSNSAEGCNDAFVEVGMPRSPSHSANTSDLKQMMSSSKQSCSKRQTVELLQGTKNSHLHTAERLLSDPELSASESPMADKKAPGSERAAERAAAAQQNSERARLAPQPSYVNMQAFDYEQKKLLATKAMLKKPVVTEVRTPTNTWSGLGFSKSMPAETIKELRRANHVSYKPSMTTTYEGSSMSLSRSNSREHLGSGSESDNWRDRNGLGPTAHNEFVSSIGSPKRKQNKSAEHYLSSSNYMDCISSLTGSNGCNLNSLFKGSDLPELFSKLGLGKYTDVFQQQEIDLQTFLTLTDQDLKELGITTFGARRKMLLAISELNKNRRKLFDPSNIRASFLEGGASGRLPRQYHSDIASVSGRW</sequence>
<dbReference type="InterPro" id="IPR047553">
    <property type="entry name" value="BICC1_KH-I_rpt3"/>
</dbReference>
<gene>
    <name evidence="6" type="primary">Bicc1</name>
    <name evidence="6" type="ORF">FREGRA_R12921</name>
</gene>
<dbReference type="SUPFAM" id="SSF47769">
    <property type="entry name" value="SAM/Pointed domain"/>
    <property type="match status" value="1"/>
</dbReference>
<comment type="similarity">
    <text evidence="1">Belongs to the BicC family.</text>
</comment>
<dbReference type="Proteomes" id="UP000563060">
    <property type="component" value="Unassembled WGS sequence"/>
</dbReference>
<feature type="non-terminal residue" evidence="6">
    <location>
        <position position="1"/>
    </location>
</feature>
<dbReference type="AlphaFoldDB" id="A0A7L3YQT9"/>
<dbReference type="GO" id="GO:0003723">
    <property type="term" value="F:RNA binding"/>
    <property type="evidence" value="ECO:0007669"/>
    <property type="project" value="UniProtKB-UniRule"/>
</dbReference>
<dbReference type="SMART" id="SM00454">
    <property type="entry name" value="SAM"/>
    <property type="match status" value="1"/>
</dbReference>
<evidence type="ECO:0000256" key="1">
    <source>
        <dbReference type="ARBA" id="ARBA00007662"/>
    </source>
</evidence>
<dbReference type="InterPro" id="IPR004087">
    <property type="entry name" value="KH_dom"/>
</dbReference>
<dbReference type="InterPro" id="IPR054727">
    <property type="entry name" value="BICC1_KH"/>
</dbReference>
<feature type="compositionally biased region" description="Basic and acidic residues" evidence="4">
    <location>
        <begin position="483"/>
        <end position="492"/>
    </location>
</feature>
<dbReference type="Pfam" id="PF00536">
    <property type="entry name" value="SAM_1"/>
    <property type="match status" value="1"/>
</dbReference>
<feature type="compositionally biased region" description="Low complexity" evidence="4">
    <location>
        <begin position="437"/>
        <end position="447"/>
    </location>
</feature>
<dbReference type="SMART" id="SM00322">
    <property type="entry name" value="KH"/>
    <property type="match status" value="1"/>
</dbReference>
<dbReference type="InterPro" id="IPR037974">
    <property type="entry name" value="BICC1_SAM_dom"/>
</dbReference>
<keyword evidence="3" id="KW-0694">RNA-binding</keyword>
<dbReference type="InterPro" id="IPR001660">
    <property type="entry name" value="SAM"/>
</dbReference>
<dbReference type="PANTHER" id="PTHR10627">
    <property type="entry name" value="SCP160"/>
    <property type="match status" value="1"/>
</dbReference>
<reference evidence="6 7" key="1">
    <citation type="submission" date="2019-09" db="EMBL/GenBank/DDBJ databases">
        <title>Bird 10,000 Genomes (B10K) Project - Family phase.</title>
        <authorList>
            <person name="Zhang G."/>
        </authorList>
    </citation>
    <scope>NUCLEOTIDE SEQUENCE [LARGE SCALE GENOMIC DNA]</scope>
    <source>
        <strain evidence="6">B10K-DU-006-09</strain>
        <tissue evidence="6">Muscle</tissue>
    </source>
</reference>
<feature type="domain" description="SAM" evidence="5">
    <location>
        <begin position="666"/>
        <end position="729"/>
    </location>
</feature>
<dbReference type="PROSITE" id="PS50084">
    <property type="entry name" value="KH_TYPE_1"/>
    <property type="match status" value="1"/>
</dbReference>
<dbReference type="CDD" id="cd09520">
    <property type="entry name" value="SAM_BICC1"/>
    <property type="match status" value="1"/>
</dbReference>
<feature type="region of interest" description="Disordered" evidence="4">
    <location>
        <begin position="420"/>
        <end position="447"/>
    </location>
</feature>
<evidence type="ECO:0000256" key="4">
    <source>
        <dbReference type="SAM" id="MobiDB-lite"/>
    </source>
</evidence>
<organism evidence="6 7">
    <name type="scientific">Fregetta grallaria</name>
    <name type="common">White-bellied storm-petrel</name>
    <name type="synonym">Procellaria grallaria</name>
    <dbReference type="NCBI Taxonomy" id="79628"/>
    <lineage>
        <taxon>Eukaryota</taxon>
        <taxon>Metazoa</taxon>
        <taxon>Chordata</taxon>
        <taxon>Craniata</taxon>
        <taxon>Vertebrata</taxon>
        <taxon>Euteleostomi</taxon>
        <taxon>Archelosauria</taxon>
        <taxon>Archosauria</taxon>
        <taxon>Dinosauria</taxon>
        <taxon>Saurischia</taxon>
        <taxon>Theropoda</taxon>
        <taxon>Coelurosauria</taxon>
        <taxon>Aves</taxon>
        <taxon>Neognathae</taxon>
        <taxon>Neoaves</taxon>
        <taxon>Aequornithes</taxon>
        <taxon>Procellariiformes</taxon>
        <taxon>Hydrobatidae</taxon>
        <taxon>Fregetta</taxon>
    </lineage>
</organism>
<evidence type="ECO:0000256" key="3">
    <source>
        <dbReference type="PROSITE-ProRule" id="PRU00117"/>
    </source>
</evidence>
<feature type="region of interest" description="Disordered" evidence="4">
    <location>
        <begin position="473"/>
        <end position="492"/>
    </location>
</feature>
<keyword evidence="2" id="KW-0677">Repeat</keyword>
<evidence type="ECO:0000313" key="7">
    <source>
        <dbReference type="Proteomes" id="UP000563060"/>
    </source>
</evidence>
<feature type="non-terminal residue" evidence="6">
    <location>
        <position position="767"/>
    </location>
</feature>